<evidence type="ECO:0000313" key="8">
    <source>
        <dbReference type="EMBL" id="KAK1329233.1"/>
    </source>
</evidence>
<dbReference type="GO" id="GO:0005829">
    <property type="term" value="C:cytosol"/>
    <property type="evidence" value="ECO:0007669"/>
    <property type="project" value="GOC"/>
</dbReference>
<dbReference type="SUPFAM" id="SSF54695">
    <property type="entry name" value="POZ domain"/>
    <property type="match status" value="1"/>
</dbReference>
<dbReference type="EMBL" id="JAULJE010000022">
    <property type="protein sequence ID" value="KAK1329233.1"/>
    <property type="molecule type" value="Genomic_DNA"/>
</dbReference>
<dbReference type="Gene3D" id="1.25.40.420">
    <property type="match status" value="1"/>
</dbReference>
<protein>
    <recommendedName>
        <fullName evidence="5">Kelch-like protein 20</fullName>
    </recommendedName>
</protein>
<accession>A0AA40LF26</accession>
<keyword evidence="3" id="KW-0677">Repeat</keyword>
<dbReference type="GO" id="GO:0043161">
    <property type="term" value="P:proteasome-mediated ubiquitin-dependent protein catabolic process"/>
    <property type="evidence" value="ECO:0007669"/>
    <property type="project" value="TreeGrafter"/>
</dbReference>
<evidence type="ECO:0000256" key="6">
    <source>
        <dbReference type="ARBA" id="ARBA00049667"/>
    </source>
</evidence>
<sequence>MATRRANAVHTGPNARQVHCFQVRCYTSRSLFIWDLVPLWVSGERAGGGLEGSALECGEGYFSWCMEGKPMRRCTNIRPGETGMDVTSRCTLGDPNKLPEGVPQPARMPYISDKHPRQTLEVINLLRKHRELCDVVLVVGAKKIYAHRVILSACSPYFRAMFTGELAESRQTEVVIRDIDERAMELLIDFAYTSQITVEEGNVQTLLPAACLLQLAEIQEACCEFLKRQLDPSNCLGIRAFADTHSCRELLRIADKFTQHNFQEVMESEEFMLLPANQLIDIISSDELNVRSEEQVFNAVMAWVKYSIQERRPQLPQVLQHVRLPLLSPKFLVGTVGSDPLIKSDEECRDLVDEAKNYLLLPQERPLMQGPRTRPRKPIRCGEVLFAVGGWCSGDAISSVERYDPQTNEWRMVASMSKRRCGVGVSVLDDLLYAAYGGFGVSYLKDLEGEQTKTNQLQYKRARISLAKDSHLSVISHLTKDTTYWKHACSLWFSHCRYDPKENKWTRVASMSTRRLGVAVAVKVQFLKTRGERKRLAFFPAVERYNPQENRWHTIAPMGTRRKHLGCAVYQDMIYAVGGRDDTTELSSAERYNPRTNQWSPVVAMTSRRSGVGLAVVNGQLMAVGGCTSTTALSVWEFENLIFFLCRLYGGMNYRRLGGGVGVIKMTHCESHIW</sequence>
<evidence type="ECO:0000259" key="7">
    <source>
        <dbReference type="PROSITE" id="PS50097"/>
    </source>
</evidence>
<evidence type="ECO:0000256" key="2">
    <source>
        <dbReference type="ARBA" id="ARBA00022441"/>
    </source>
</evidence>
<dbReference type="InterPro" id="IPR006652">
    <property type="entry name" value="Kelch_1"/>
</dbReference>
<dbReference type="Pfam" id="PF07707">
    <property type="entry name" value="BACK"/>
    <property type="match status" value="1"/>
</dbReference>
<dbReference type="FunFam" id="1.25.40.420:FF:000001">
    <property type="entry name" value="Kelch-like family member 12"/>
    <property type="match status" value="1"/>
</dbReference>
<dbReference type="CDD" id="cd18249">
    <property type="entry name" value="BTB_POZ_KLHL20_KLEIP"/>
    <property type="match status" value="1"/>
</dbReference>
<dbReference type="GO" id="GO:0019964">
    <property type="term" value="F:type II interferon binding"/>
    <property type="evidence" value="ECO:0007669"/>
    <property type="project" value="TreeGrafter"/>
</dbReference>
<dbReference type="SMART" id="SM00612">
    <property type="entry name" value="Kelch"/>
    <property type="match status" value="4"/>
</dbReference>
<dbReference type="GO" id="GO:0006895">
    <property type="term" value="P:Golgi to endosome transport"/>
    <property type="evidence" value="ECO:0007669"/>
    <property type="project" value="TreeGrafter"/>
</dbReference>
<dbReference type="PROSITE" id="PS50097">
    <property type="entry name" value="BTB"/>
    <property type="match status" value="1"/>
</dbReference>
<dbReference type="Gene3D" id="2.120.10.80">
    <property type="entry name" value="Kelch-type beta propeller"/>
    <property type="match status" value="1"/>
</dbReference>
<evidence type="ECO:0000256" key="5">
    <source>
        <dbReference type="ARBA" id="ARBA00040631"/>
    </source>
</evidence>
<comment type="subunit">
    <text evidence="6">Component of the BCR(KLHL20) E3 ubiquitin ligase complex, at least composed of CUL3, KLHL20 and RBX1. Interacts with PDZ-RhoGEF/ARHGEF11, DAPK1, PML and CORO7. Interacts with F-actin. Interacts with IFN-gamma (IFNG). Interacts (via kelch repeats) with IVNS1ABP (via kelch repeats); this interaction blocks the assembly of CUL3-KLHL20 complex.</text>
</comment>
<feature type="domain" description="BTB" evidence="7">
    <location>
        <begin position="133"/>
        <end position="200"/>
    </location>
</feature>
<evidence type="ECO:0000313" key="9">
    <source>
        <dbReference type="Proteomes" id="UP001177744"/>
    </source>
</evidence>
<name>A0AA40LF26_CNENI</name>
<reference evidence="8" key="1">
    <citation type="submission" date="2023-06" db="EMBL/GenBank/DDBJ databases">
        <title>Reference genome for the Northern bat (Eptesicus nilssonii), a most northern bat species.</title>
        <authorList>
            <person name="Laine V.N."/>
            <person name="Pulliainen A.T."/>
            <person name="Lilley T.M."/>
        </authorList>
    </citation>
    <scope>NUCLEOTIDE SEQUENCE</scope>
    <source>
        <strain evidence="8">BLF_Eptnil</strain>
        <tissue evidence="8">Kidney</tissue>
    </source>
</reference>
<dbReference type="InterPro" id="IPR015915">
    <property type="entry name" value="Kelch-typ_b-propeller"/>
</dbReference>
<dbReference type="FunFam" id="3.30.710.10:FF:000001">
    <property type="entry name" value="Kelch-like family member 20"/>
    <property type="match status" value="1"/>
</dbReference>
<dbReference type="InterPro" id="IPR017096">
    <property type="entry name" value="BTB-kelch_protein"/>
</dbReference>
<comment type="pathway">
    <text evidence="1">Protein modification; protein ubiquitination.</text>
</comment>
<gene>
    <name evidence="8" type="ORF">QTO34_011413</name>
</gene>
<proteinExistence type="predicted"/>
<dbReference type="InterPro" id="IPR011705">
    <property type="entry name" value="BACK"/>
</dbReference>
<dbReference type="Proteomes" id="UP001177744">
    <property type="component" value="Unassembled WGS sequence"/>
</dbReference>
<keyword evidence="2" id="KW-0880">Kelch repeat</keyword>
<evidence type="ECO:0000256" key="3">
    <source>
        <dbReference type="ARBA" id="ARBA00022737"/>
    </source>
</evidence>
<dbReference type="SMART" id="SM00875">
    <property type="entry name" value="BACK"/>
    <property type="match status" value="1"/>
</dbReference>
<dbReference type="InterPro" id="IPR000210">
    <property type="entry name" value="BTB/POZ_dom"/>
</dbReference>
<dbReference type="SMART" id="SM00225">
    <property type="entry name" value="BTB"/>
    <property type="match status" value="1"/>
</dbReference>
<dbReference type="InterPro" id="IPR011333">
    <property type="entry name" value="SKP1/BTB/POZ_sf"/>
</dbReference>
<evidence type="ECO:0000256" key="4">
    <source>
        <dbReference type="ARBA" id="ARBA00022786"/>
    </source>
</evidence>
<dbReference type="Gene3D" id="3.30.710.10">
    <property type="entry name" value="Potassium Channel Kv1.1, Chain A"/>
    <property type="match status" value="1"/>
</dbReference>
<dbReference type="Pfam" id="PF00651">
    <property type="entry name" value="BTB"/>
    <property type="match status" value="1"/>
</dbReference>
<dbReference type="GO" id="GO:0005802">
    <property type="term" value="C:trans-Golgi network"/>
    <property type="evidence" value="ECO:0007669"/>
    <property type="project" value="TreeGrafter"/>
</dbReference>
<dbReference type="PIRSF" id="PIRSF037037">
    <property type="entry name" value="Kelch-like_protein_gigaxonin"/>
    <property type="match status" value="1"/>
</dbReference>
<evidence type="ECO:0000256" key="1">
    <source>
        <dbReference type="ARBA" id="ARBA00004906"/>
    </source>
</evidence>
<organism evidence="8 9">
    <name type="scientific">Cnephaeus nilssonii</name>
    <name type="common">Northern bat</name>
    <name type="synonym">Eptesicus nilssonii</name>
    <dbReference type="NCBI Taxonomy" id="3371016"/>
    <lineage>
        <taxon>Eukaryota</taxon>
        <taxon>Metazoa</taxon>
        <taxon>Chordata</taxon>
        <taxon>Craniata</taxon>
        <taxon>Vertebrata</taxon>
        <taxon>Euteleostomi</taxon>
        <taxon>Mammalia</taxon>
        <taxon>Eutheria</taxon>
        <taxon>Laurasiatheria</taxon>
        <taxon>Chiroptera</taxon>
        <taxon>Yangochiroptera</taxon>
        <taxon>Vespertilionidae</taxon>
        <taxon>Cnephaeus</taxon>
    </lineage>
</organism>
<dbReference type="PANTHER" id="PTHR24412:SF451">
    <property type="entry name" value="KELCH-LIKE PROTEIN 20"/>
    <property type="match status" value="1"/>
</dbReference>
<dbReference type="Pfam" id="PF01344">
    <property type="entry name" value="Kelch_1"/>
    <property type="match status" value="2"/>
</dbReference>
<dbReference type="AlphaFoldDB" id="A0AA40LF26"/>
<comment type="caution">
    <text evidence="8">The sequence shown here is derived from an EMBL/GenBank/DDBJ whole genome shotgun (WGS) entry which is preliminary data.</text>
</comment>
<keyword evidence="9" id="KW-1185">Reference proteome</keyword>
<dbReference type="CDD" id="cd18459">
    <property type="entry name" value="BACK_KLHL20"/>
    <property type="match status" value="1"/>
</dbReference>
<keyword evidence="4" id="KW-0833">Ubl conjugation pathway</keyword>
<dbReference type="SUPFAM" id="SSF117281">
    <property type="entry name" value="Kelch motif"/>
    <property type="match status" value="1"/>
</dbReference>
<dbReference type="GO" id="GO:1990390">
    <property type="term" value="P:protein K33-linked ubiquitination"/>
    <property type="evidence" value="ECO:0007669"/>
    <property type="project" value="TreeGrafter"/>
</dbReference>
<dbReference type="PANTHER" id="PTHR24412">
    <property type="entry name" value="KELCH PROTEIN"/>
    <property type="match status" value="1"/>
</dbReference>
<dbReference type="GO" id="GO:0016605">
    <property type="term" value="C:PML body"/>
    <property type="evidence" value="ECO:0007669"/>
    <property type="project" value="TreeGrafter"/>
</dbReference>